<gene>
    <name evidence="1" type="ORF">GLOIN_2v136994</name>
</gene>
<evidence type="ECO:0000313" key="1">
    <source>
        <dbReference type="EMBL" id="POG70134.1"/>
    </source>
</evidence>
<dbReference type="VEuPathDB" id="FungiDB:RhiirFUN_025793"/>
<keyword evidence="2" id="KW-1185">Reference proteome</keyword>
<dbReference type="EMBL" id="AUPC02000125">
    <property type="protein sequence ID" value="POG70134.1"/>
    <property type="molecule type" value="Genomic_DNA"/>
</dbReference>
<proteinExistence type="predicted"/>
<reference evidence="1 2" key="2">
    <citation type="journal article" date="2018" name="New Phytol.">
        <title>High intraspecific genome diversity in the model arbuscular mycorrhizal symbiont Rhizophagus irregularis.</title>
        <authorList>
            <person name="Chen E.C.H."/>
            <person name="Morin E."/>
            <person name="Beaudet D."/>
            <person name="Noel J."/>
            <person name="Yildirir G."/>
            <person name="Ndikumana S."/>
            <person name="Charron P."/>
            <person name="St-Onge C."/>
            <person name="Giorgi J."/>
            <person name="Kruger M."/>
            <person name="Marton T."/>
            <person name="Ropars J."/>
            <person name="Grigoriev I.V."/>
            <person name="Hainaut M."/>
            <person name="Henrissat B."/>
            <person name="Roux C."/>
            <person name="Martin F."/>
            <person name="Corradi N."/>
        </authorList>
    </citation>
    <scope>NUCLEOTIDE SEQUENCE [LARGE SCALE GENOMIC DNA]</scope>
    <source>
        <strain evidence="1 2">DAOM 197198</strain>
    </source>
</reference>
<dbReference type="Proteomes" id="UP000018888">
    <property type="component" value="Unassembled WGS sequence"/>
</dbReference>
<reference evidence="1 2" key="1">
    <citation type="journal article" date="2013" name="Proc. Natl. Acad. Sci. U.S.A.">
        <title>Genome of an arbuscular mycorrhizal fungus provides insight into the oldest plant symbiosis.</title>
        <authorList>
            <person name="Tisserant E."/>
            <person name="Malbreil M."/>
            <person name="Kuo A."/>
            <person name="Kohler A."/>
            <person name="Symeonidi A."/>
            <person name="Balestrini R."/>
            <person name="Charron P."/>
            <person name="Duensing N."/>
            <person name="Frei Dit Frey N."/>
            <person name="Gianinazzi-Pearson V."/>
            <person name="Gilbert L.B."/>
            <person name="Handa Y."/>
            <person name="Herr J.R."/>
            <person name="Hijri M."/>
            <person name="Koul R."/>
            <person name="Kawaguchi M."/>
            <person name="Krajinski F."/>
            <person name="Lammers P.J."/>
            <person name="Masclaux F.G."/>
            <person name="Murat C."/>
            <person name="Morin E."/>
            <person name="Ndikumana S."/>
            <person name="Pagni M."/>
            <person name="Petitpierre D."/>
            <person name="Requena N."/>
            <person name="Rosikiewicz P."/>
            <person name="Riley R."/>
            <person name="Saito K."/>
            <person name="San Clemente H."/>
            <person name="Shapiro H."/>
            <person name="van Tuinen D."/>
            <person name="Becard G."/>
            <person name="Bonfante P."/>
            <person name="Paszkowski U."/>
            <person name="Shachar-Hill Y.Y."/>
            <person name="Tuskan G.A."/>
            <person name="Young P.W."/>
            <person name="Sanders I.R."/>
            <person name="Henrissat B."/>
            <person name="Rensing S.A."/>
            <person name="Grigoriev I.V."/>
            <person name="Corradi N."/>
            <person name="Roux C."/>
            <person name="Martin F."/>
        </authorList>
    </citation>
    <scope>NUCLEOTIDE SEQUENCE [LARGE SCALE GENOMIC DNA]</scope>
    <source>
        <strain evidence="1 2">DAOM 197198</strain>
    </source>
</reference>
<name>A0A2P4PXM1_RHIID</name>
<organism evidence="1 2">
    <name type="scientific">Rhizophagus irregularis (strain DAOM 181602 / DAOM 197198 / MUCL 43194)</name>
    <name type="common">Arbuscular mycorrhizal fungus</name>
    <name type="synonym">Glomus intraradices</name>
    <dbReference type="NCBI Taxonomy" id="747089"/>
    <lineage>
        <taxon>Eukaryota</taxon>
        <taxon>Fungi</taxon>
        <taxon>Fungi incertae sedis</taxon>
        <taxon>Mucoromycota</taxon>
        <taxon>Glomeromycotina</taxon>
        <taxon>Glomeromycetes</taxon>
        <taxon>Glomerales</taxon>
        <taxon>Glomeraceae</taxon>
        <taxon>Rhizophagus</taxon>
    </lineage>
</organism>
<dbReference type="AlphaFoldDB" id="A0A2P4PXM1"/>
<comment type="caution">
    <text evidence="1">The sequence shown here is derived from an EMBL/GenBank/DDBJ whole genome shotgun (WGS) entry which is preliminary data.</text>
</comment>
<evidence type="ECO:0000313" key="2">
    <source>
        <dbReference type="Proteomes" id="UP000018888"/>
    </source>
</evidence>
<accession>A0A2P4PXM1</accession>
<protein>
    <submittedName>
        <fullName evidence="1">Uncharacterized protein</fullName>
    </submittedName>
</protein>
<sequence length="172" mass="20344">MSSVLCILSQSVDMIHSDTRVSLYKSVSKSWKVYRKSNYINANIMFRLREIRTCLRIIEDDQSNLENFVSTGSKVIETIYNVVNSEYLSALSSVTHVLNFEYSAGIWYDDWKEMHEIYFTLRQQSLENNLQLDSIKKFIRKLIKLSTKEFERVKRKNTKYRNLEYKVLKTGG</sequence>